<dbReference type="InterPro" id="IPR011701">
    <property type="entry name" value="MFS"/>
</dbReference>
<evidence type="ECO:0000256" key="2">
    <source>
        <dbReference type="ARBA" id="ARBA00004141"/>
    </source>
</evidence>
<dbReference type="SUPFAM" id="SSF103473">
    <property type="entry name" value="MFS general substrate transporter"/>
    <property type="match status" value="1"/>
</dbReference>
<feature type="domain" description="Major facilitator superfamily (MFS) profile" evidence="8">
    <location>
        <begin position="19"/>
        <end position="408"/>
    </location>
</feature>
<dbReference type="InterPro" id="IPR036259">
    <property type="entry name" value="MFS_trans_sf"/>
</dbReference>
<dbReference type="OrthoDB" id="9764259at2"/>
<feature type="transmembrane region" description="Helical" evidence="7">
    <location>
        <begin position="109"/>
        <end position="131"/>
    </location>
</feature>
<comment type="similarity">
    <text evidence="3">Belongs to the major facilitator superfamily. TCR/Tet family.</text>
</comment>
<feature type="transmembrane region" description="Helical" evidence="7">
    <location>
        <begin position="85"/>
        <end position="103"/>
    </location>
</feature>
<evidence type="ECO:0000256" key="3">
    <source>
        <dbReference type="ARBA" id="ARBA00007520"/>
    </source>
</evidence>
<sequence>MKVDRSTEDAAGIALDRRRILPVFLIVCTYSAGAAAILPVLPFLIQSMGGSPLVIGIVITAEAIGQFASAPVLGLLSDRFGRRRVLMMSQVIAAVSLVLLAFAPGVAFILLARIMFGLTAGNVSVTAAYVADHTHAGNRRQAMGFLMAGAGLGGIVGAGLSGLLSHTSLNAPVLAALGLVIASAVITELRLDDERAAGGIGHHSQAETASFRAIVASPAIGILVAVMLCHVFAYGMYISQLPVFLGETFVWNGHAFGAKEFSYLIMADGAINILVQIFMLGWLGRYLTERSMILLIFTFICLGFVTAGLATTIPALALAVLCVSTGDALAKPTYLAALSTLVPPQRQGIVLGAAQSLTAVADIVSPVLAGFILGYALYGIWIGAAVAVAATGAVIAATLLHIRAETPRCDM</sequence>
<evidence type="ECO:0000313" key="10">
    <source>
        <dbReference type="Proteomes" id="UP000273516"/>
    </source>
</evidence>
<feature type="transmembrane region" description="Helical" evidence="7">
    <location>
        <begin position="211"/>
        <end position="237"/>
    </location>
</feature>
<organism evidence="9 10">
    <name type="scientific">Paracoccus alkanivorans</name>
    <dbReference type="NCBI Taxonomy" id="2116655"/>
    <lineage>
        <taxon>Bacteria</taxon>
        <taxon>Pseudomonadati</taxon>
        <taxon>Pseudomonadota</taxon>
        <taxon>Alphaproteobacteria</taxon>
        <taxon>Rhodobacterales</taxon>
        <taxon>Paracoccaceae</taxon>
        <taxon>Paracoccus</taxon>
    </lineage>
</organism>
<dbReference type="PANTHER" id="PTHR24002:SF3">
    <property type="entry name" value="SOLUTE CARRIER FAMILY 22 MEMBER 18"/>
    <property type="match status" value="1"/>
</dbReference>
<comment type="subcellular location">
    <subcellularLocation>
        <location evidence="2">Membrane</location>
        <topology evidence="2">Multi-pass membrane protein</topology>
    </subcellularLocation>
</comment>
<feature type="transmembrane region" description="Helical" evidence="7">
    <location>
        <begin position="53"/>
        <end position="73"/>
    </location>
</feature>
<evidence type="ECO:0000256" key="7">
    <source>
        <dbReference type="SAM" id="Phobius"/>
    </source>
</evidence>
<keyword evidence="10" id="KW-1185">Reference proteome</keyword>
<evidence type="ECO:0000256" key="4">
    <source>
        <dbReference type="ARBA" id="ARBA00022692"/>
    </source>
</evidence>
<dbReference type="Gene3D" id="1.20.1250.20">
    <property type="entry name" value="MFS general substrate transporter like domains"/>
    <property type="match status" value="1"/>
</dbReference>
<dbReference type="RefSeq" id="WP_122112831.1">
    <property type="nucleotide sequence ID" value="NZ_QOKZ01000004.1"/>
</dbReference>
<feature type="transmembrane region" description="Helical" evidence="7">
    <location>
        <begin position="378"/>
        <end position="402"/>
    </location>
</feature>
<name>A0A3M0MBU0_9RHOB</name>
<accession>A0A3M0MBU0</accession>
<keyword evidence="4 7" id="KW-0812">Transmembrane</keyword>
<dbReference type="InterPro" id="IPR001958">
    <property type="entry name" value="Tet-R_TetA/multi-R_MdtG-like"/>
</dbReference>
<keyword evidence="5 7" id="KW-1133">Transmembrane helix</keyword>
<evidence type="ECO:0000256" key="5">
    <source>
        <dbReference type="ARBA" id="ARBA00022989"/>
    </source>
</evidence>
<comment type="function">
    <text evidence="1">Resistance to tetracycline by an active tetracycline efflux. This is an energy-dependent process that decreases the accumulation of the antibiotic in whole cells. This protein functions as a metal-tetracycline/H(+) antiporter.</text>
</comment>
<feature type="transmembrane region" description="Helical" evidence="7">
    <location>
        <begin position="143"/>
        <end position="165"/>
    </location>
</feature>
<reference evidence="9 10" key="1">
    <citation type="submission" date="2018-07" db="EMBL/GenBank/DDBJ databases">
        <authorList>
            <person name="Zhang Y."/>
            <person name="Wang L."/>
            <person name="Ma S."/>
        </authorList>
    </citation>
    <scope>NUCLEOTIDE SEQUENCE [LARGE SCALE GENOMIC DNA]</scope>
    <source>
        <strain evidence="9 10">4-2</strain>
    </source>
</reference>
<proteinExistence type="inferred from homology"/>
<dbReference type="EMBL" id="QOKZ01000004">
    <property type="protein sequence ID" value="RMC35051.1"/>
    <property type="molecule type" value="Genomic_DNA"/>
</dbReference>
<evidence type="ECO:0000256" key="6">
    <source>
        <dbReference type="ARBA" id="ARBA00023136"/>
    </source>
</evidence>
<keyword evidence="6 7" id="KW-0472">Membrane</keyword>
<dbReference type="AlphaFoldDB" id="A0A3M0MBU0"/>
<feature type="transmembrane region" description="Helical" evidence="7">
    <location>
        <begin position="261"/>
        <end position="280"/>
    </location>
</feature>
<feature type="transmembrane region" description="Helical" evidence="7">
    <location>
        <begin position="292"/>
        <end position="310"/>
    </location>
</feature>
<dbReference type="PROSITE" id="PS50850">
    <property type="entry name" value="MFS"/>
    <property type="match status" value="1"/>
</dbReference>
<evidence type="ECO:0000313" key="9">
    <source>
        <dbReference type="EMBL" id="RMC35051.1"/>
    </source>
</evidence>
<feature type="transmembrane region" description="Helical" evidence="7">
    <location>
        <begin position="20"/>
        <end position="41"/>
    </location>
</feature>
<evidence type="ECO:0000256" key="1">
    <source>
        <dbReference type="ARBA" id="ARBA00003279"/>
    </source>
</evidence>
<dbReference type="CDD" id="cd17330">
    <property type="entry name" value="MFS_SLC46_TetA_like"/>
    <property type="match status" value="1"/>
</dbReference>
<dbReference type="PANTHER" id="PTHR24002">
    <property type="entry name" value="SOLUTE CARRIER FAMILY 22 MEMBER 18"/>
    <property type="match status" value="1"/>
</dbReference>
<dbReference type="Pfam" id="PF07690">
    <property type="entry name" value="MFS_1"/>
    <property type="match status" value="1"/>
</dbReference>
<dbReference type="Proteomes" id="UP000273516">
    <property type="component" value="Unassembled WGS sequence"/>
</dbReference>
<comment type="caution">
    <text evidence="9">The sequence shown here is derived from an EMBL/GenBank/DDBJ whole genome shotgun (WGS) entry which is preliminary data.</text>
</comment>
<gene>
    <name evidence="9" type="ORF">C9E81_13355</name>
</gene>
<dbReference type="GO" id="GO:0022857">
    <property type="term" value="F:transmembrane transporter activity"/>
    <property type="evidence" value="ECO:0007669"/>
    <property type="project" value="InterPro"/>
</dbReference>
<protein>
    <submittedName>
        <fullName evidence="9">MFS transporter</fullName>
    </submittedName>
</protein>
<feature type="transmembrane region" description="Helical" evidence="7">
    <location>
        <begin position="171"/>
        <end position="191"/>
    </location>
</feature>
<dbReference type="InterPro" id="IPR020846">
    <property type="entry name" value="MFS_dom"/>
</dbReference>
<evidence type="ECO:0000259" key="8">
    <source>
        <dbReference type="PROSITE" id="PS50850"/>
    </source>
</evidence>
<dbReference type="PROSITE" id="PS00216">
    <property type="entry name" value="SUGAR_TRANSPORT_1"/>
    <property type="match status" value="1"/>
</dbReference>
<dbReference type="PRINTS" id="PR01035">
    <property type="entry name" value="TCRTETA"/>
</dbReference>
<dbReference type="InterPro" id="IPR005829">
    <property type="entry name" value="Sugar_transporter_CS"/>
</dbReference>
<dbReference type="GO" id="GO:0016020">
    <property type="term" value="C:membrane"/>
    <property type="evidence" value="ECO:0007669"/>
    <property type="project" value="UniProtKB-SubCell"/>
</dbReference>